<evidence type="ECO:0000313" key="1">
    <source>
        <dbReference type="EMBL" id="GIF60810.1"/>
    </source>
</evidence>
<name>A0ABQ4CDI1_9ACTN</name>
<protein>
    <submittedName>
        <fullName evidence="1">Uncharacterized protein</fullName>
    </submittedName>
</protein>
<comment type="caution">
    <text evidence="1">The sequence shown here is derived from an EMBL/GenBank/DDBJ whole genome shotgun (WGS) entry which is preliminary data.</text>
</comment>
<evidence type="ECO:0000313" key="2">
    <source>
        <dbReference type="Proteomes" id="UP000624325"/>
    </source>
</evidence>
<proteinExistence type="predicted"/>
<organism evidence="1 2">
    <name type="scientific">Asanoa iriomotensis</name>
    <dbReference type="NCBI Taxonomy" id="234613"/>
    <lineage>
        <taxon>Bacteria</taxon>
        <taxon>Bacillati</taxon>
        <taxon>Actinomycetota</taxon>
        <taxon>Actinomycetes</taxon>
        <taxon>Micromonosporales</taxon>
        <taxon>Micromonosporaceae</taxon>
        <taxon>Asanoa</taxon>
    </lineage>
</organism>
<dbReference type="RefSeq" id="WP_239091174.1">
    <property type="nucleotide sequence ID" value="NZ_BAAALU010000007.1"/>
</dbReference>
<accession>A0ABQ4CDI1</accession>
<dbReference type="EMBL" id="BONC01000077">
    <property type="protein sequence ID" value="GIF60810.1"/>
    <property type="molecule type" value="Genomic_DNA"/>
</dbReference>
<reference evidence="1 2" key="1">
    <citation type="submission" date="2021-01" db="EMBL/GenBank/DDBJ databases">
        <title>Whole genome shotgun sequence of Asanoa iriomotensis NBRC 100142.</title>
        <authorList>
            <person name="Komaki H."/>
            <person name="Tamura T."/>
        </authorList>
    </citation>
    <scope>NUCLEOTIDE SEQUENCE [LARGE SCALE GENOMIC DNA]</scope>
    <source>
        <strain evidence="1 2">NBRC 100142</strain>
    </source>
</reference>
<gene>
    <name evidence="1" type="ORF">Air01nite_69050</name>
</gene>
<sequence>MLGLLSSLLIGFRFGRGGDFVQEANRHVDAAATMARLLDSESVHLTIPLCAHRGREVWNRDAWPAIPIIAAWDGGWTPRSIIAISTM</sequence>
<keyword evidence="2" id="KW-1185">Reference proteome</keyword>
<dbReference type="Proteomes" id="UP000624325">
    <property type="component" value="Unassembled WGS sequence"/>
</dbReference>